<dbReference type="RefSeq" id="WP_123682532.1">
    <property type="nucleotide sequence ID" value="NZ_JBHXOR010000057.1"/>
</dbReference>
<comment type="caution">
    <text evidence="3">The sequence shown here is derived from an EMBL/GenBank/DDBJ whole genome shotgun (WGS) entry which is preliminary data.</text>
</comment>
<accession>A0A3N2GMY4</accession>
<keyword evidence="4" id="KW-1185">Reference proteome</keyword>
<sequence length="173" mass="18659">MTASSTIEIPAAGAYRIDAEGSRLSFTTRHFFGLGPVRGTFRLREGRVTVADPVTSSAVAATIDASSIDTGNATRDRTVRSGQYLETERHPDITFASTTIERDGAGWVLRGTLTVRGTSGPLDVHVDSAVTEGPRLRVRAHSRVDRYAFGVTAMKGMTGRHLDLELELVAERA</sequence>
<dbReference type="AlphaFoldDB" id="A0A3N2GMY4"/>
<protein>
    <submittedName>
        <fullName evidence="3">Polyisoprenoid-binding protein YceI</fullName>
    </submittedName>
</protein>
<organism evidence="3 4">
    <name type="scientific">Amycolatopsis thermoflava</name>
    <dbReference type="NCBI Taxonomy" id="84480"/>
    <lineage>
        <taxon>Bacteria</taxon>
        <taxon>Bacillati</taxon>
        <taxon>Actinomycetota</taxon>
        <taxon>Actinomycetes</taxon>
        <taxon>Pseudonocardiales</taxon>
        <taxon>Pseudonocardiaceae</taxon>
        <taxon>Amycolatopsis</taxon>
        <taxon>Amycolatopsis methanolica group</taxon>
    </lineage>
</organism>
<dbReference type="EMBL" id="RKHY01000001">
    <property type="protein sequence ID" value="ROS37991.1"/>
    <property type="molecule type" value="Genomic_DNA"/>
</dbReference>
<dbReference type="GeneID" id="301841748"/>
<feature type="domain" description="Lipid/polyisoprenoid-binding YceI-like" evidence="2">
    <location>
        <begin position="14"/>
        <end position="171"/>
    </location>
</feature>
<dbReference type="Proteomes" id="UP000274843">
    <property type="component" value="Unassembled WGS sequence"/>
</dbReference>
<dbReference type="Pfam" id="PF04264">
    <property type="entry name" value="YceI"/>
    <property type="match status" value="1"/>
</dbReference>
<proteinExistence type="inferred from homology"/>
<evidence type="ECO:0000313" key="3">
    <source>
        <dbReference type="EMBL" id="ROS37991.1"/>
    </source>
</evidence>
<evidence type="ECO:0000256" key="1">
    <source>
        <dbReference type="ARBA" id="ARBA00008812"/>
    </source>
</evidence>
<evidence type="ECO:0000259" key="2">
    <source>
        <dbReference type="SMART" id="SM00867"/>
    </source>
</evidence>
<reference evidence="3 4" key="1">
    <citation type="submission" date="2018-11" db="EMBL/GenBank/DDBJ databases">
        <title>Sequencing the genomes of 1000 actinobacteria strains.</title>
        <authorList>
            <person name="Klenk H.-P."/>
        </authorList>
    </citation>
    <scope>NUCLEOTIDE SEQUENCE [LARGE SCALE GENOMIC DNA]</scope>
    <source>
        <strain evidence="3 4">DSM 44348</strain>
    </source>
</reference>
<comment type="similarity">
    <text evidence="1">Belongs to the UPF0312 family.</text>
</comment>
<dbReference type="SMART" id="SM00867">
    <property type="entry name" value="YceI"/>
    <property type="match status" value="1"/>
</dbReference>
<dbReference type="Gene3D" id="2.40.128.110">
    <property type="entry name" value="Lipid/polyisoprenoid-binding, YceI-like"/>
    <property type="match status" value="1"/>
</dbReference>
<gene>
    <name evidence="3" type="ORF">EDD35_0255</name>
</gene>
<dbReference type="InterPro" id="IPR036761">
    <property type="entry name" value="TTHA0802/YceI-like_sf"/>
</dbReference>
<dbReference type="PANTHER" id="PTHR34406">
    <property type="entry name" value="PROTEIN YCEI"/>
    <property type="match status" value="1"/>
</dbReference>
<evidence type="ECO:0000313" key="4">
    <source>
        <dbReference type="Proteomes" id="UP000274843"/>
    </source>
</evidence>
<name>A0A3N2GMY4_9PSEU</name>
<dbReference type="InterPro" id="IPR007372">
    <property type="entry name" value="Lipid/polyisoprenoid-bd_YceI"/>
</dbReference>
<dbReference type="SUPFAM" id="SSF101874">
    <property type="entry name" value="YceI-like"/>
    <property type="match status" value="1"/>
</dbReference>
<dbReference type="PANTHER" id="PTHR34406:SF1">
    <property type="entry name" value="PROTEIN YCEI"/>
    <property type="match status" value="1"/>
</dbReference>